<dbReference type="Pfam" id="PF00589">
    <property type="entry name" value="Phage_integrase"/>
    <property type="match status" value="1"/>
</dbReference>
<dbReference type="STRING" id="1798183.GA0061080_102647"/>
<dbReference type="GO" id="GO:0015074">
    <property type="term" value="P:DNA integration"/>
    <property type="evidence" value="ECO:0007669"/>
    <property type="project" value="InterPro"/>
</dbReference>
<dbReference type="InterPro" id="IPR011010">
    <property type="entry name" value="DNA_brk_join_enz"/>
</dbReference>
<evidence type="ECO:0000256" key="2">
    <source>
        <dbReference type="ARBA" id="ARBA00023172"/>
    </source>
</evidence>
<dbReference type="OrthoDB" id="5589990at2"/>
<dbReference type="InterPro" id="IPR010998">
    <property type="entry name" value="Integrase_recombinase_N"/>
</dbReference>
<dbReference type="EMBL" id="FMBA01000026">
    <property type="protein sequence ID" value="SCC11925.1"/>
    <property type="molecule type" value="Genomic_DNA"/>
</dbReference>
<dbReference type="InterPro" id="IPR002104">
    <property type="entry name" value="Integrase_catalytic"/>
</dbReference>
<accession>A0A1C4BYK5</accession>
<dbReference type="Gene3D" id="1.10.150.130">
    <property type="match status" value="1"/>
</dbReference>
<evidence type="ECO:0000256" key="1">
    <source>
        <dbReference type="ARBA" id="ARBA00023125"/>
    </source>
</evidence>
<dbReference type="AlphaFoldDB" id="A0A1C4BYK5"/>
<proteinExistence type="predicted"/>
<evidence type="ECO:0000259" key="3">
    <source>
        <dbReference type="PROSITE" id="PS51898"/>
    </source>
</evidence>
<keyword evidence="1" id="KW-0238">DNA-binding</keyword>
<evidence type="ECO:0000313" key="5">
    <source>
        <dbReference type="Proteomes" id="UP000199698"/>
    </source>
</evidence>
<protein>
    <submittedName>
        <fullName evidence="4">Phage integrase family protein</fullName>
    </submittedName>
</protein>
<sequence length="248" mass="28400">MSKQPIKLYKRGEIWHYAYSSPNGTGRIRKSSGTSDQQKALELAAREYDTSWRVAKLGERPEYTWIEAVVVWLNEKPERKENKNYDLIWLDKYLANKCISEIDRNLINFIKKEKQETGVKNRTVNGVLQQIRGVLNCAYENDMLDKVPAIKMLPEPPPRQVMLTPNQEKRLVDELPDHLIPIVIFALATGLRMSNITGLLWENVDIKNRHAWVNIGSGKVKTEGIGIPLNSVALYVLENLQGKHPTNV</sequence>
<gene>
    <name evidence="4" type="ORF">GA0061080_102647</name>
</gene>
<organism evidence="4 5">
    <name type="scientific">Gilliamella intestini</name>
    <dbReference type="NCBI Taxonomy" id="1798183"/>
    <lineage>
        <taxon>Bacteria</taxon>
        <taxon>Pseudomonadati</taxon>
        <taxon>Pseudomonadota</taxon>
        <taxon>Gammaproteobacteria</taxon>
        <taxon>Orbales</taxon>
        <taxon>Orbaceae</taxon>
        <taxon>Gilliamella</taxon>
    </lineage>
</organism>
<dbReference type="GO" id="GO:0003677">
    <property type="term" value="F:DNA binding"/>
    <property type="evidence" value="ECO:0007669"/>
    <property type="project" value="UniProtKB-KW"/>
</dbReference>
<name>A0A1C4BYK5_9GAMM</name>
<dbReference type="SUPFAM" id="SSF56349">
    <property type="entry name" value="DNA breaking-rejoining enzymes"/>
    <property type="match status" value="1"/>
</dbReference>
<feature type="non-terminal residue" evidence="4">
    <location>
        <position position="248"/>
    </location>
</feature>
<evidence type="ECO:0000313" key="4">
    <source>
        <dbReference type="EMBL" id="SCC11925.1"/>
    </source>
</evidence>
<dbReference type="Proteomes" id="UP000199698">
    <property type="component" value="Unassembled WGS sequence"/>
</dbReference>
<keyword evidence="5" id="KW-1185">Reference proteome</keyword>
<dbReference type="Gene3D" id="1.10.443.10">
    <property type="entry name" value="Intergrase catalytic core"/>
    <property type="match status" value="1"/>
</dbReference>
<reference evidence="5" key="1">
    <citation type="submission" date="2016-08" db="EMBL/GenBank/DDBJ databases">
        <authorList>
            <person name="Varghese N."/>
            <person name="Submissions Spin"/>
        </authorList>
    </citation>
    <scope>NUCLEOTIDE SEQUENCE [LARGE SCALE GENOMIC DNA]</scope>
    <source>
        <strain evidence="5">R-53144</strain>
    </source>
</reference>
<feature type="domain" description="Tyr recombinase" evidence="3">
    <location>
        <begin position="158"/>
        <end position="248"/>
    </location>
</feature>
<keyword evidence="2" id="KW-0233">DNA recombination</keyword>
<dbReference type="PROSITE" id="PS51898">
    <property type="entry name" value="TYR_RECOMBINASE"/>
    <property type="match status" value="1"/>
</dbReference>
<dbReference type="GO" id="GO:0006310">
    <property type="term" value="P:DNA recombination"/>
    <property type="evidence" value="ECO:0007669"/>
    <property type="project" value="UniProtKB-KW"/>
</dbReference>
<dbReference type="InterPro" id="IPR013762">
    <property type="entry name" value="Integrase-like_cat_sf"/>
</dbReference>